<comment type="similarity">
    <text evidence="8">Belongs to the MobA family.</text>
</comment>
<dbReference type="EC" id="2.7.7.77" evidence="8"/>
<keyword evidence="5 8" id="KW-0460">Magnesium</keyword>
<comment type="catalytic activity">
    <reaction evidence="8">
        <text>Mo-molybdopterin + GTP + H(+) = Mo-molybdopterin guanine dinucleotide + diphosphate</text>
        <dbReference type="Rhea" id="RHEA:34243"/>
        <dbReference type="ChEBI" id="CHEBI:15378"/>
        <dbReference type="ChEBI" id="CHEBI:33019"/>
        <dbReference type="ChEBI" id="CHEBI:37565"/>
        <dbReference type="ChEBI" id="CHEBI:71302"/>
        <dbReference type="ChEBI" id="CHEBI:71310"/>
        <dbReference type="EC" id="2.7.7.77"/>
    </reaction>
</comment>
<dbReference type="InterPro" id="IPR013482">
    <property type="entry name" value="Molybde_CF_guanTrfase"/>
</dbReference>
<dbReference type="Pfam" id="PF03205">
    <property type="entry name" value="MobB"/>
    <property type="match status" value="1"/>
</dbReference>
<comment type="caution">
    <text evidence="8">Lacks conserved residue(s) required for the propagation of feature annotation.</text>
</comment>
<dbReference type="EMBL" id="AXZF01000205">
    <property type="protein sequence ID" value="ERT62991.1"/>
    <property type="molecule type" value="Genomic_DNA"/>
</dbReference>
<feature type="domain" description="Molybdopterin-guanine dinucleotide biosynthesis protein B (MobB)" evidence="9">
    <location>
        <begin position="204"/>
        <end position="317"/>
    </location>
</feature>
<feature type="domain" description="MobA-like NTP transferase" evidence="10">
    <location>
        <begin position="9"/>
        <end position="163"/>
    </location>
</feature>
<gene>
    <name evidence="8" type="primary">mobA</name>
    <name evidence="11" type="ORF">HMPREF0202_02978</name>
</gene>
<evidence type="ECO:0000256" key="7">
    <source>
        <dbReference type="ARBA" id="ARBA00023150"/>
    </source>
</evidence>
<keyword evidence="12" id="KW-1185">Reference proteome</keyword>
<evidence type="ECO:0000259" key="9">
    <source>
        <dbReference type="Pfam" id="PF03205"/>
    </source>
</evidence>
<protein>
    <recommendedName>
        <fullName evidence="8">Probable molybdenum cofactor guanylyltransferase</fullName>
        <shortName evidence="8">MoCo guanylyltransferase</shortName>
        <ecNumber evidence="8">2.7.7.77</ecNumber>
    </recommendedName>
    <alternativeName>
        <fullName evidence="8">GTP:molybdopterin guanylyltransferase</fullName>
    </alternativeName>
    <alternativeName>
        <fullName evidence="8">Mo-MPT guanylyltransferase</fullName>
    </alternativeName>
    <alternativeName>
        <fullName evidence="8">Molybdopterin guanylyltransferase</fullName>
    </alternativeName>
    <alternativeName>
        <fullName evidence="8">Molybdopterin-guanine dinucleotide synthase</fullName>
        <shortName evidence="8">MGD synthase</shortName>
    </alternativeName>
</protein>
<organism evidence="11 12">
    <name type="scientific">Cetobacterium somerae ATCC BAA-474</name>
    <dbReference type="NCBI Taxonomy" id="1319815"/>
    <lineage>
        <taxon>Bacteria</taxon>
        <taxon>Fusobacteriati</taxon>
        <taxon>Fusobacteriota</taxon>
        <taxon>Fusobacteriia</taxon>
        <taxon>Fusobacteriales</taxon>
        <taxon>Fusobacteriaceae</taxon>
        <taxon>Cetobacterium</taxon>
    </lineage>
</organism>
<comment type="caution">
    <text evidence="11">The sequence shown here is derived from an EMBL/GenBank/DDBJ whole genome shotgun (WGS) entry which is preliminary data.</text>
</comment>
<dbReference type="PANTHER" id="PTHR19136">
    <property type="entry name" value="MOLYBDENUM COFACTOR GUANYLYLTRANSFERASE"/>
    <property type="match status" value="1"/>
</dbReference>
<dbReference type="HOGENOM" id="CLU_055597_0_1_0"/>
<feature type="binding site" evidence="8">
    <location>
        <position position="25"/>
    </location>
    <ligand>
        <name>GTP</name>
        <dbReference type="ChEBI" id="CHEBI:37565"/>
    </ligand>
</feature>
<feature type="binding site" evidence="8">
    <location>
        <begin position="12"/>
        <end position="14"/>
    </location>
    <ligand>
        <name>GTP</name>
        <dbReference type="ChEBI" id="CHEBI:37565"/>
    </ligand>
</feature>
<dbReference type="InterPro" id="IPR004435">
    <property type="entry name" value="MobB_dom"/>
</dbReference>
<keyword evidence="6 8" id="KW-0342">GTP-binding</keyword>
<comment type="cofactor">
    <cofactor evidence="8">
        <name>Mg(2+)</name>
        <dbReference type="ChEBI" id="CHEBI:18420"/>
    </cofactor>
</comment>
<proteinExistence type="inferred from homology"/>
<evidence type="ECO:0000256" key="8">
    <source>
        <dbReference type="HAMAP-Rule" id="MF_00316"/>
    </source>
</evidence>
<dbReference type="SUPFAM" id="SSF52540">
    <property type="entry name" value="P-loop containing nucleoside triphosphate hydrolases"/>
    <property type="match status" value="1"/>
</dbReference>
<feature type="binding site" evidence="8">
    <location>
        <position position="70"/>
    </location>
    <ligand>
        <name>GTP</name>
        <dbReference type="ChEBI" id="CHEBI:37565"/>
    </ligand>
</feature>
<evidence type="ECO:0000256" key="4">
    <source>
        <dbReference type="ARBA" id="ARBA00022741"/>
    </source>
</evidence>
<feature type="binding site" evidence="8">
    <location>
        <position position="99"/>
    </location>
    <ligand>
        <name>Mg(2+)</name>
        <dbReference type="ChEBI" id="CHEBI:18420"/>
    </ligand>
</feature>
<dbReference type="PANTHER" id="PTHR19136:SF81">
    <property type="entry name" value="MOLYBDENUM COFACTOR GUANYLYLTRANSFERASE"/>
    <property type="match status" value="1"/>
</dbReference>
<dbReference type="CDD" id="cd02503">
    <property type="entry name" value="MobA"/>
    <property type="match status" value="1"/>
</dbReference>
<dbReference type="AlphaFoldDB" id="U7UUL1"/>
<dbReference type="PATRIC" id="fig|1319815.3.peg.2823"/>
<dbReference type="Proteomes" id="UP000017081">
    <property type="component" value="Unassembled WGS sequence"/>
</dbReference>
<dbReference type="eggNOG" id="COG0746">
    <property type="taxonomic scope" value="Bacteria"/>
</dbReference>
<evidence type="ECO:0000256" key="3">
    <source>
        <dbReference type="ARBA" id="ARBA00022723"/>
    </source>
</evidence>
<reference evidence="11 12" key="1">
    <citation type="submission" date="2013-08" db="EMBL/GenBank/DDBJ databases">
        <authorList>
            <person name="Weinstock G."/>
            <person name="Sodergren E."/>
            <person name="Wylie T."/>
            <person name="Fulton L."/>
            <person name="Fulton R."/>
            <person name="Fronick C."/>
            <person name="O'Laughlin M."/>
            <person name="Godfrey J."/>
            <person name="Miner T."/>
            <person name="Herter B."/>
            <person name="Appelbaum E."/>
            <person name="Cordes M."/>
            <person name="Lek S."/>
            <person name="Wollam A."/>
            <person name="Pepin K.H."/>
            <person name="Palsikar V.B."/>
            <person name="Mitreva M."/>
            <person name="Wilson R.K."/>
        </authorList>
    </citation>
    <scope>NUCLEOTIDE SEQUENCE [LARGE SCALE GENOMIC DNA]</scope>
    <source>
        <strain evidence="11 12">ATCC BAA-474</strain>
    </source>
</reference>
<accession>U7UUL1</accession>
<dbReference type="Gene3D" id="3.40.50.300">
    <property type="entry name" value="P-loop containing nucleotide triphosphate hydrolases"/>
    <property type="match status" value="1"/>
</dbReference>
<evidence type="ECO:0000256" key="6">
    <source>
        <dbReference type="ARBA" id="ARBA00023134"/>
    </source>
</evidence>
<dbReference type="NCBIfam" id="TIGR00176">
    <property type="entry name" value="mobB"/>
    <property type="match status" value="1"/>
</dbReference>
<keyword evidence="1 8" id="KW-0963">Cytoplasm</keyword>
<dbReference type="GO" id="GO:0005737">
    <property type="term" value="C:cytoplasm"/>
    <property type="evidence" value="ECO:0007669"/>
    <property type="project" value="UniProtKB-SubCell"/>
</dbReference>
<evidence type="ECO:0000256" key="2">
    <source>
        <dbReference type="ARBA" id="ARBA00022679"/>
    </source>
</evidence>
<dbReference type="RefSeq" id="WP_023052495.1">
    <property type="nucleotide sequence ID" value="NZ_CP173062.2"/>
</dbReference>
<evidence type="ECO:0000256" key="1">
    <source>
        <dbReference type="ARBA" id="ARBA00022490"/>
    </source>
</evidence>
<dbReference type="STRING" id="1319815.HMPREF0202_02978"/>
<keyword evidence="2 8" id="KW-0808">Transferase</keyword>
<feature type="binding site" evidence="8">
    <location>
        <position position="99"/>
    </location>
    <ligand>
        <name>GTP</name>
        <dbReference type="ChEBI" id="CHEBI:37565"/>
    </ligand>
</feature>
<evidence type="ECO:0000256" key="5">
    <source>
        <dbReference type="ARBA" id="ARBA00022842"/>
    </source>
</evidence>
<sequence length="361" mass="41418">MNKIENIDALVLAGGKSSRMNFLDKALLKYDKNKTFLEKITQELDDFENLMVSINKNQNFLIPRGTIITDTIENAGPIEGIYQGLINTKSDFIFVTTCDMPNITKEFINFILQFISHDYDAVIIKDGKGKTYPLFGIYNKSALSTIERSIMDKNYRLQELLSELNVKYINLSNTTFDCQKLLRSIDTQEELKFNSIFMGNKPFVAICGAKNSGKTLLIEELLKHFNDAGFKVATIKFDSDYNLDGLDEELNRYKKSGAKGSLLFSKNSYILLKDRVNNNFFQYLNYFKDFDIILLEDFKHEPFPKIEILKESISLTPSCNPTNLLFYVSDSNKILEDKSLKSINLKDTISIFKEILKISNL</sequence>
<dbReference type="InterPro" id="IPR027417">
    <property type="entry name" value="P-loop_NTPase"/>
</dbReference>
<dbReference type="InterPro" id="IPR025877">
    <property type="entry name" value="MobA-like_NTP_Trfase"/>
</dbReference>
<dbReference type="GO" id="GO:0046872">
    <property type="term" value="F:metal ion binding"/>
    <property type="evidence" value="ECO:0007669"/>
    <property type="project" value="UniProtKB-KW"/>
</dbReference>
<evidence type="ECO:0000313" key="11">
    <source>
        <dbReference type="EMBL" id="ERT62991.1"/>
    </source>
</evidence>
<keyword evidence="3 8" id="KW-0479">Metal-binding</keyword>
<name>U7UUL1_9FUSO</name>
<evidence type="ECO:0000259" key="10">
    <source>
        <dbReference type="Pfam" id="PF12804"/>
    </source>
</evidence>
<dbReference type="HAMAP" id="MF_00316">
    <property type="entry name" value="MobA"/>
    <property type="match status" value="1"/>
</dbReference>
<comment type="subcellular location">
    <subcellularLocation>
        <location evidence="8">Cytoplasm</location>
    </subcellularLocation>
</comment>
<dbReference type="Gene3D" id="3.90.550.10">
    <property type="entry name" value="Spore Coat Polysaccharide Biosynthesis Protein SpsA, Chain A"/>
    <property type="match status" value="1"/>
</dbReference>
<evidence type="ECO:0000313" key="12">
    <source>
        <dbReference type="Proteomes" id="UP000017081"/>
    </source>
</evidence>
<dbReference type="GO" id="GO:0005525">
    <property type="term" value="F:GTP binding"/>
    <property type="evidence" value="ECO:0007669"/>
    <property type="project" value="UniProtKB-UniRule"/>
</dbReference>
<dbReference type="GO" id="GO:0061603">
    <property type="term" value="F:molybdenum cofactor guanylyltransferase activity"/>
    <property type="evidence" value="ECO:0007669"/>
    <property type="project" value="UniProtKB-EC"/>
</dbReference>
<dbReference type="Pfam" id="PF12804">
    <property type="entry name" value="NTP_transf_3"/>
    <property type="match status" value="1"/>
</dbReference>
<comment type="function">
    <text evidence="8">Transfers a GMP moiety from GTP to Mo-molybdopterin (Mo-MPT) cofactor (Moco or molybdenum cofactor) to form Mo-molybdopterin guanine dinucleotide (Mo-MGD) cofactor.</text>
</comment>
<keyword evidence="7 8" id="KW-0501">Molybdenum cofactor biosynthesis</keyword>
<dbReference type="InterPro" id="IPR029044">
    <property type="entry name" value="Nucleotide-diphossugar_trans"/>
</dbReference>
<dbReference type="GO" id="GO:0006777">
    <property type="term" value="P:Mo-molybdopterin cofactor biosynthetic process"/>
    <property type="evidence" value="ECO:0007669"/>
    <property type="project" value="UniProtKB-KW"/>
</dbReference>
<comment type="domain">
    <text evidence="8">The N-terminal domain determines nucleotide recognition and specific binding, while the C-terminal domain determines the specific binding to the target protein.</text>
</comment>
<keyword evidence="4 8" id="KW-0547">Nucleotide-binding</keyword>
<dbReference type="SUPFAM" id="SSF53448">
    <property type="entry name" value="Nucleotide-diphospho-sugar transferases"/>
    <property type="match status" value="1"/>
</dbReference>
<dbReference type="eggNOG" id="COG1763">
    <property type="taxonomic scope" value="Bacteria"/>
</dbReference>